<keyword evidence="3" id="KW-1185">Reference proteome</keyword>
<evidence type="ECO:0000259" key="1">
    <source>
        <dbReference type="Pfam" id="PF08937"/>
    </source>
</evidence>
<gene>
    <name evidence="2" type="ORF">ABH992_003275</name>
</gene>
<evidence type="ECO:0000313" key="3">
    <source>
        <dbReference type="Proteomes" id="UP001565474"/>
    </source>
</evidence>
<accession>A0ABV4GGQ1</accession>
<evidence type="ECO:0000313" key="2">
    <source>
        <dbReference type="EMBL" id="MEY9470876.1"/>
    </source>
</evidence>
<dbReference type="EMBL" id="JBGBZN010000002">
    <property type="protein sequence ID" value="MEY9470876.1"/>
    <property type="molecule type" value="Genomic_DNA"/>
</dbReference>
<organism evidence="2 3">
    <name type="scientific">Bradyrhizobium yuanmingense</name>
    <dbReference type="NCBI Taxonomy" id="108015"/>
    <lineage>
        <taxon>Bacteria</taxon>
        <taxon>Pseudomonadati</taxon>
        <taxon>Pseudomonadota</taxon>
        <taxon>Alphaproteobacteria</taxon>
        <taxon>Hyphomicrobiales</taxon>
        <taxon>Nitrobacteraceae</taxon>
        <taxon>Bradyrhizobium</taxon>
    </lineage>
</organism>
<sequence>MELLEEETRIAMAKLTKNVFISHIHEDDAGLGQLKDLLAKNGMDIRDSSINSSNPNNAKSEDYIKNQILAPQIKWAGTLVVYVSPQTKNSEWVNWEIEYAAQQGKHIVGVWEQGAQECELPDALIEYGDAMVGWHGNSIVDAIVSRKDGWEKPDGSPTAAVSLKRHPC</sequence>
<dbReference type="InterPro" id="IPR036490">
    <property type="entry name" value="ThsB_TIR-like_sf"/>
</dbReference>
<feature type="domain" description="Thoeris protein ThsB TIR-like" evidence="1">
    <location>
        <begin position="20"/>
        <end position="115"/>
    </location>
</feature>
<dbReference type="Pfam" id="PF08937">
    <property type="entry name" value="ThsB_TIR"/>
    <property type="match status" value="1"/>
</dbReference>
<dbReference type="InterPro" id="IPR015032">
    <property type="entry name" value="ThsB__TIR-like_domain"/>
</dbReference>
<proteinExistence type="predicted"/>
<comment type="caution">
    <text evidence="2">The sequence shown here is derived from an EMBL/GenBank/DDBJ whole genome shotgun (WGS) entry which is preliminary data.</text>
</comment>
<dbReference type="Proteomes" id="UP001565474">
    <property type="component" value="Unassembled WGS sequence"/>
</dbReference>
<dbReference type="SUPFAM" id="SSF52206">
    <property type="entry name" value="Hypothetical protein MTH538"/>
    <property type="match status" value="1"/>
</dbReference>
<reference evidence="2 3" key="1">
    <citation type="submission" date="2024-07" db="EMBL/GenBank/DDBJ databases">
        <title>Genomic Encyclopedia of Type Strains, Phase V (KMG-V): Genome sequencing to study the core and pangenomes of soil and plant-associated prokaryotes.</title>
        <authorList>
            <person name="Whitman W."/>
        </authorList>
    </citation>
    <scope>NUCLEOTIDE SEQUENCE [LARGE SCALE GENOMIC DNA]</scope>
    <source>
        <strain evidence="2 3">USDA 222</strain>
    </source>
</reference>
<dbReference type="Gene3D" id="3.40.50.9200">
    <property type="entry name" value="Hypothetical protein MTH538"/>
    <property type="match status" value="1"/>
</dbReference>
<name>A0ABV4GGQ1_9BRAD</name>
<protein>
    <recommendedName>
        <fullName evidence="1">Thoeris protein ThsB TIR-like domain-containing protein</fullName>
    </recommendedName>
</protein>